<gene>
    <name evidence="1" type="ORF">HNP49_003311</name>
</gene>
<keyword evidence="2" id="KW-1185">Reference proteome</keyword>
<proteinExistence type="predicted"/>
<dbReference type="AlphaFoldDB" id="A0A7X0BV07"/>
<protein>
    <submittedName>
        <fullName evidence="1">SAM-dependent methyltransferase</fullName>
    </submittedName>
</protein>
<dbReference type="InterPro" id="IPR029063">
    <property type="entry name" value="SAM-dependent_MTases_sf"/>
</dbReference>
<dbReference type="Proteomes" id="UP000557193">
    <property type="component" value="Unassembled WGS sequence"/>
</dbReference>
<accession>A0A7X0BV07</accession>
<keyword evidence="1" id="KW-0489">Methyltransferase</keyword>
<keyword evidence="1" id="KW-0808">Transferase</keyword>
<dbReference type="SUPFAM" id="SSF53335">
    <property type="entry name" value="S-adenosyl-L-methionine-dependent methyltransferases"/>
    <property type="match status" value="1"/>
</dbReference>
<dbReference type="GO" id="GO:0032259">
    <property type="term" value="P:methylation"/>
    <property type="evidence" value="ECO:0007669"/>
    <property type="project" value="UniProtKB-KW"/>
</dbReference>
<comment type="caution">
    <text evidence="1">The sequence shown here is derived from an EMBL/GenBank/DDBJ whole genome shotgun (WGS) entry which is preliminary data.</text>
</comment>
<name>A0A7X0BV07_9PSED</name>
<organism evidence="1 2">
    <name type="scientific">Pseudomonas fluvialis</name>
    <dbReference type="NCBI Taxonomy" id="1793966"/>
    <lineage>
        <taxon>Bacteria</taxon>
        <taxon>Pseudomonadati</taxon>
        <taxon>Pseudomonadota</taxon>
        <taxon>Gammaproteobacteria</taxon>
        <taxon>Pseudomonadales</taxon>
        <taxon>Pseudomonadaceae</taxon>
        <taxon>Pseudomonas</taxon>
    </lineage>
</organism>
<sequence length="257" mass="29299">MKRECMDRQAWSHLDPHWLDLLEGAEQWFRSPLGQLLLSRQQQLLEEELQRLFGGYLVHYSAVPGPAVKAAHIQRSVRIGAPLAGVEIACEEQSWPLGEHAADAVVLQHGLDFCLSPHGLLREAAFSVRPGGHLLIVGFNPWSLWGLRHWLARDTWRQARCIDPGRVSDWLHLLGFALEKRRFGCYRPPLCNSTWQARLQPLETRAEAWQLPGAGFYVLVARKLMVGLRPLRPPRREPRGQLLPMPVAKISRRDSES</sequence>
<reference evidence="1 2" key="1">
    <citation type="submission" date="2020-08" db="EMBL/GenBank/DDBJ databases">
        <title>Functional genomics of gut bacteria from endangered species of beetles.</title>
        <authorList>
            <person name="Carlos-Shanley C."/>
        </authorList>
    </citation>
    <scope>NUCLEOTIDE SEQUENCE [LARGE SCALE GENOMIC DNA]</scope>
    <source>
        <strain evidence="1 2">S00202</strain>
    </source>
</reference>
<evidence type="ECO:0000313" key="1">
    <source>
        <dbReference type="EMBL" id="MBB6343123.1"/>
    </source>
</evidence>
<evidence type="ECO:0000313" key="2">
    <source>
        <dbReference type="Proteomes" id="UP000557193"/>
    </source>
</evidence>
<dbReference type="GO" id="GO:0008168">
    <property type="term" value="F:methyltransferase activity"/>
    <property type="evidence" value="ECO:0007669"/>
    <property type="project" value="UniProtKB-KW"/>
</dbReference>
<dbReference type="Gene3D" id="3.40.50.150">
    <property type="entry name" value="Vaccinia Virus protein VP39"/>
    <property type="match status" value="1"/>
</dbReference>
<dbReference type="EMBL" id="JACHLL010000006">
    <property type="protein sequence ID" value="MBB6343123.1"/>
    <property type="molecule type" value="Genomic_DNA"/>
</dbReference>